<accession>A0A1S0TFU0</accession>
<proteinExistence type="predicted"/>
<feature type="domain" description="C2H2-type" evidence="5">
    <location>
        <begin position="17"/>
        <end position="43"/>
    </location>
</feature>
<dbReference type="PANTHER" id="PTHR23235">
    <property type="entry name" value="KRUEPPEL-LIKE TRANSCRIPTION FACTOR"/>
    <property type="match status" value="1"/>
</dbReference>
<keyword evidence="1" id="KW-0479">Metal-binding</keyword>
<keyword evidence="3" id="KW-0862">Zinc</keyword>
<dbReference type="Pfam" id="PF00096">
    <property type="entry name" value="zf-C2H2"/>
    <property type="match status" value="1"/>
</dbReference>
<dbReference type="SUPFAM" id="SSF57667">
    <property type="entry name" value="beta-beta-alpha zinc fingers"/>
    <property type="match status" value="1"/>
</dbReference>
<dbReference type="RefSeq" id="XP_003151134.1">
    <property type="nucleotide sequence ID" value="XM_003151086.1"/>
</dbReference>
<evidence type="ECO:0000313" key="6">
    <source>
        <dbReference type="EMBL" id="EFO12935.1"/>
    </source>
</evidence>
<dbReference type="InterPro" id="IPR013087">
    <property type="entry name" value="Znf_C2H2_type"/>
</dbReference>
<dbReference type="InterPro" id="IPR036236">
    <property type="entry name" value="Znf_C2H2_sf"/>
</dbReference>
<sequence length="43" mass="5160">SSDLQKHRRTHTGEMPYICEICKKSFAYKSSLQRHKQKHLKET</sequence>
<keyword evidence="2 4" id="KW-0863">Zinc-finger</keyword>
<evidence type="ECO:0000256" key="3">
    <source>
        <dbReference type="ARBA" id="ARBA00022833"/>
    </source>
</evidence>
<dbReference type="InParanoid" id="A0A1S0TFU0"/>
<dbReference type="FunFam" id="3.30.160.60:FF:002343">
    <property type="entry name" value="Zinc finger protein 33A"/>
    <property type="match status" value="1"/>
</dbReference>
<dbReference type="SMART" id="SM00355">
    <property type="entry name" value="ZnF_C2H2"/>
    <property type="match status" value="1"/>
</dbReference>
<dbReference type="CTD" id="9953088"/>
<dbReference type="KEGG" id="loa:LOAG_15596"/>
<dbReference type="PROSITE" id="PS00028">
    <property type="entry name" value="ZINC_FINGER_C2H2_1"/>
    <property type="match status" value="1"/>
</dbReference>
<dbReference type="EMBL" id="JH714305">
    <property type="protein sequence ID" value="EFO12935.1"/>
    <property type="molecule type" value="Genomic_DNA"/>
</dbReference>
<gene>
    <name evidence="6" type="ORF">LOAG_15596</name>
</gene>
<dbReference type="PROSITE" id="PS50157">
    <property type="entry name" value="ZINC_FINGER_C2H2_2"/>
    <property type="match status" value="2"/>
</dbReference>
<evidence type="ECO:0000259" key="5">
    <source>
        <dbReference type="PROSITE" id="PS50157"/>
    </source>
</evidence>
<reference evidence="6" key="1">
    <citation type="submission" date="2012-04" db="EMBL/GenBank/DDBJ databases">
        <title>The Genome Sequence of Loa loa.</title>
        <authorList>
            <consortium name="The Broad Institute Genome Sequencing Platform"/>
            <consortium name="Broad Institute Genome Sequencing Center for Infectious Disease"/>
            <person name="Nutman T.B."/>
            <person name="Fink D.L."/>
            <person name="Russ C."/>
            <person name="Young S."/>
            <person name="Zeng Q."/>
            <person name="Gargeya S."/>
            <person name="Alvarado L."/>
            <person name="Berlin A."/>
            <person name="Chapman S.B."/>
            <person name="Chen Z."/>
            <person name="Freedman E."/>
            <person name="Gellesch M."/>
            <person name="Goldberg J."/>
            <person name="Griggs A."/>
            <person name="Gujja S."/>
            <person name="Heilman E.R."/>
            <person name="Heiman D."/>
            <person name="Howarth C."/>
            <person name="Mehta T."/>
            <person name="Neiman D."/>
            <person name="Pearson M."/>
            <person name="Roberts A."/>
            <person name="Saif S."/>
            <person name="Shea T."/>
            <person name="Shenoy N."/>
            <person name="Sisk P."/>
            <person name="Stolte C."/>
            <person name="Sykes S."/>
            <person name="White J."/>
            <person name="Yandava C."/>
            <person name="Haas B."/>
            <person name="Henn M.R."/>
            <person name="Nusbaum C."/>
            <person name="Birren B."/>
        </authorList>
    </citation>
    <scope>NUCLEOTIDE SEQUENCE [LARGE SCALE GENOMIC DNA]</scope>
</reference>
<evidence type="ECO:0000256" key="2">
    <source>
        <dbReference type="ARBA" id="ARBA00022771"/>
    </source>
</evidence>
<organism evidence="6">
    <name type="scientific">Loa loa</name>
    <name type="common">Eye worm</name>
    <name type="synonym">Filaria loa</name>
    <dbReference type="NCBI Taxonomy" id="7209"/>
    <lineage>
        <taxon>Eukaryota</taxon>
        <taxon>Metazoa</taxon>
        <taxon>Ecdysozoa</taxon>
        <taxon>Nematoda</taxon>
        <taxon>Chromadorea</taxon>
        <taxon>Rhabditida</taxon>
        <taxon>Spirurina</taxon>
        <taxon>Spiruromorpha</taxon>
        <taxon>Filarioidea</taxon>
        <taxon>Onchocercidae</taxon>
        <taxon>Loa</taxon>
    </lineage>
</organism>
<dbReference type="GO" id="GO:0008270">
    <property type="term" value="F:zinc ion binding"/>
    <property type="evidence" value="ECO:0007669"/>
    <property type="project" value="UniProtKB-KW"/>
</dbReference>
<evidence type="ECO:0000256" key="1">
    <source>
        <dbReference type="ARBA" id="ARBA00022723"/>
    </source>
</evidence>
<feature type="domain" description="C2H2-type" evidence="5">
    <location>
        <begin position="1"/>
        <end position="16"/>
    </location>
</feature>
<dbReference type="AlphaFoldDB" id="A0A1S0TFU0"/>
<protein>
    <submittedName>
        <fullName evidence="6">Zinc finger protein</fullName>
    </submittedName>
</protein>
<dbReference type="GeneID" id="9953088"/>
<feature type="non-terminal residue" evidence="6">
    <location>
        <position position="1"/>
    </location>
</feature>
<evidence type="ECO:0000256" key="4">
    <source>
        <dbReference type="PROSITE-ProRule" id="PRU00042"/>
    </source>
</evidence>
<name>A0A1S0TFU0_LOALO</name>
<dbReference type="OrthoDB" id="5428132at2759"/>
<dbReference type="Gene3D" id="3.30.160.60">
    <property type="entry name" value="Classic Zinc Finger"/>
    <property type="match status" value="2"/>
</dbReference>